<dbReference type="Pfam" id="PF00725">
    <property type="entry name" value="3HCDH"/>
    <property type="match status" value="2"/>
</dbReference>
<proteinExistence type="predicted"/>
<organism evidence="4 5">
    <name type="scientific">Chryseobacterium candidae</name>
    <dbReference type="NCBI Taxonomy" id="1978493"/>
    <lineage>
        <taxon>Bacteria</taxon>
        <taxon>Pseudomonadati</taxon>
        <taxon>Bacteroidota</taxon>
        <taxon>Flavobacteriia</taxon>
        <taxon>Flavobacteriales</taxon>
        <taxon>Weeksellaceae</taxon>
        <taxon>Chryseobacterium group</taxon>
        <taxon>Chryseobacterium</taxon>
    </lineage>
</organism>
<feature type="domain" description="3-hydroxyacyl-CoA dehydrogenase C-terminal" evidence="2">
    <location>
        <begin position="184"/>
        <end position="281"/>
    </location>
</feature>
<accession>A0ABY2R1S8</accession>
<keyword evidence="5" id="KW-1185">Reference proteome</keyword>
<comment type="caution">
    <text evidence="4">The sequence shown here is derived from an EMBL/GenBank/DDBJ whole genome shotgun (WGS) entry which is preliminary data.</text>
</comment>
<dbReference type="Gene3D" id="3.40.50.720">
    <property type="entry name" value="NAD(P)-binding Rossmann-like Domain"/>
    <property type="match status" value="1"/>
</dbReference>
<reference evidence="4 5" key="1">
    <citation type="submission" date="2019-01" db="EMBL/GenBank/DDBJ databases">
        <authorList>
            <person name="B I."/>
            <person name="Ch S."/>
            <person name="Ch V.R."/>
        </authorList>
    </citation>
    <scope>NUCLEOTIDE SEQUENCE [LARGE SCALE GENOMIC DNA]</scope>
    <source>
        <strain evidence="4 5">JC507</strain>
    </source>
</reference>
<dbReference type="InterPro" id="IPR008927">
    <property type="entry name" value="6-PGluconate_DH-like_C_sf"/>
</dbReference>
<dbReference type="InterPro" id="IPR036291">
    <property type="entry name" value="NAD(P)-bd_dom_sf"/>
</dbReference>
<name>A0ABY2R1S8_9FLAO</name>
<dbReference type="RefSeq" id="WP_136523235.1">
    <property type="nucleotide sequence ID" value="NZ_SDLV01000061.1"/>
</dbReference>
<keyword evidence="1" id="KW-0560">Oxidoreductase</keyword>
<evidence type="ECO:0000313" key="4">
    <source>
        <dbReference type="EMBL" id="THV56111.1"/>
    </source>
</evidence>
<evidence type="ECO:0000256" key="1">
    <source>
        <dbReference type="ARBA" id="ARBA00023002"/>
    </source>
</evidence>
<dbReference type="InterPro" id="IPR013328">
    <property type="entry name" value="6PGD_dom2"/>
</dbReference>
<dbReference type="SUPFAM" id="SSF51735">
    <property type="entry name" value="NAD(P)-binding Rossmann-fold domains"/>
    <property type="match status" value="1"/>
</dbReference>
<protein>
    <submittedName>
        <fullName evidence="4">3-hydroxybutyryl-CoA dehydrogenase</fullName>
    </submittedName>
</protein>
<feature type="domain" description="3-hydroxyacyl-CoA dehydrogenase C-terminal" evidence="2">
    <location>
        <begin position="303"/>
        <end position="377"/>
    </location>
</feature>
<dbReference type="PANTHER" id="PTHR48075:SF5">
    <property type="entry name" value="3-HYDROXYBUTYRYL-COA DEHYDROGENASE"/>
    <property type="match status" value="1"/>
</dbReference>
<gene>
    <name evidence="4" type="ORF">EK417_20770</name>
</gene>
<evidence type="ECO:0000313" key="5">
    <source>
        <dbReference type="Proteomes" id="UP000306038"/>
    </source>
</evidence>
<dbReference type="Gene3D" id="1.10.1040.10">
    <property type="entry name" value="N-(1-d-carboxylethyl)-l-norvaline Dehydrogenase, domain 2"/>
    <property type="match status" value="2"/>
</dbReference>
<dbReference type="InterPro" id="IPR006108">
    <property type="entry name" value="3HC_DH_C"/>
</dbReference>
<sequence>MKYVGIIGAGTMGIGIAQVAATNGCKVWVYDANAKQVETATVGLEKTLTKLVDKQKISAEKMTEILANISIATELKDFKDCELIIEAIIENKDIKTKVFTELENYVSENCIISSNTSSISITSLGAELKKPERFIGIHFFNPAPLMPLVEVIPSLLTEKTLAEKIYNLMKEWGKTPVIAKDIPGFIVNRIARPYYGEGLRIVEENIATPEQVDDAMKTLGNFKMGPFELMDLIGVDVNFAVTTTVYKDYFYDPKYKPSLLQQRMSEAKLHGRKTGKGFYDYSEGAEKPLAVKDDALYQQIFLRIISMLINEAVEAKRLGVANDEDIELAMQKGVNYPKGLLSWGKEIGYGKISETLQNLYEEYQEERYRQSPLLRKMN</sequence>
<dbReference type="PANTHER" id="PTHR48075">
    <property type="entry name" value="3-HYDROXYACYL-COA DEHYDROGENASE FAMILY PROTEIN"/>
    <property type="match status" value="1"/>
</dbReference>
<feature type="domain" description="3-hydroxyacyl-CoA dehydrogenase NAD binding" evidence="3">
    <location>
        <begin position="4"/>
        <end position="181"/>
    </location>
</feature>
<evidence type="ECO:0000259" key="2">
    <source>
        <dbReference type="Pfam" id="PF00725"/>
    </source>
</evidence>
<dbReference type="EMBL" id="SDLV01000061">
    <property type="protein sequence ID" value="THV56111.1"/>
    <property type="molecule type" value="Genomic_DNA"/>
</dbReference>
<dbReference type="Pfam" id="PF02737">
    <property type="entry name" value="3HCDH_N"/>
    <property type="match status" value="1"/>
</dbReference>
<evidence type="ECO:0000259" key="3">
    <source>
        <dbReference type="Pfam" id="PF02737"/>
    </source>
</evidence>
<dbReference type="SUPFAM" id="SSF48179">
    <property type="entry name" value="6-phosphogluconate dehydrogenase C-terminal domain-like"/>
    <property type="match status" value="2"/>
</dbReference>
<dbReference type="InterPro" id="IPR006176">
    <property type="entry name" value="3-OHacyl-CoA_DH_NAD-bd"/>
</dbReference>
<dbReference type="Proteomes" id="UP000306038">
    <property type="component" value="Unassembled WGS sequence"/>
</dbReference>